<dbReference type="OrthoDB" id="8193820at2759"/>
<dbReference type="GO" id="GO:0005634">
    <property type="term" value="C:nucleus"/>
    <property type="evidence" value="ECO:0007669"/>
    <property type="project" value="UniProtKB-SubCell"/>
</dbReference>
<keyword evidence="8 12" id="KW-0175">Coiled coil</keyword>
<keyword evidence="6" id="KW-0498">Mitosis</keyword>
<feature type="compositionally biased region" description="Low complexity" evidence="13">
    <location>
        <begin position="797"/>
        <end position="811"/>
    </location>
</feature>
<feature type="compositionally biased region" description="Low complexity" evidence="13">
    <location>
        <begin position="29"/>
        <end position="40"/>
    </location>
</feature>
<dbReference type="GO" id="GO:0051315">
    <property type="term" value="P:attachment of mitotic spindle microtubules to kinetochore"/>
    <property type="evidence" value="ECO:0007669"/>
    <property type="project" value="InterPro"/>
</dbReference>
<sequence length="1327" mass="150796">MPSSSIGRRSSTNPVRITTLDREDNPKRSLMSKSKASLSSVDNSHIPRPRARASSCDRTFARASSIKATGKTPLHHGPTTPNTPSTSASKHSTYFPAGSSNRNHIALPTGRRSLSADRASSLGAKGPRKDTRPLTDKTYQAQMLNKIDNYFIANYCSSMLNSSGSLKPLTLKMFVEVSAYLVKMLDIKQVLTPVNYIEELPKIAKKLHYPGIINKSWLKTANAMHSWPNVLGWICWLVEICEIKEIALQKYNLENLPFMGNETEAYINKKSFFAMIDFYNAWNDEKLDEEARLVERYLQEIEEQQGVSEEDLNNAHTELEKELVKLQIVEKNASNIDEEVKNLQEVLSSLKKDEEKQLSDIKAKEEYIKTMNSETDQIHTDCNVMSEQIRLQNIQHDELILAIKQQPMSKVERDKILEKCTEIQNYMHQFDEHLQDIQKELYTMDIKLASINNNLTKAVLTYNKEILMHLGDDIGVDLKELKMPETGILQPKIMEEINTKATLMNDVKELLKTQLIEKERSLELNSNELENLQERIKILEDESNEIANRIKEKKNLRSKIKTTAKSEEAKLREQIKNLQNDIREIEDSMPKEQELAAEIQEATDKLDAVRRRKMYIEESAKLFFDQFYKILGDIMSSKVNAANKVVATRSNKNILENKQHLPTSALPSEGLVLYDNDNTLIEVTVKTKGRKRTSTMVSSSPTSHKGVEEKRRPSSSGDAHQNWGRVLREQNRTAMKQGLQQLVTRTSGSKSSKFGSETKETKKHSLTHQKQDHKHLDEIPIKQPASHKRVEEHSKSTPRTTNPSSTSIPSSMESVIVYDKAVQCGGISDESDDRFGVFNPVRTLSFLIKELEHLVKDDKANKILNNMEQVLFRIPVEPGKPPIVDLEAMALRTKLEATTFQLEETSRKMNSMCEALRDERDSLQRQVHKQVLLLNEARERQLDLETTIKTLKLELEEAIKTAQTREKTISELTEEIKGYEFSQKVIADLRANLTEQTELARQRHLEVQYLTLEKDKLSVLSSYKDSLLIELRTAIKELQSHIADQLNGLKNIYVREEESSNPQISLVHGGHACSSPTSISSHDSNIPTSWHEISDVSLSTIDDNPSKNRSMQGLLHKPNKISTFSETQGANFDKKRTKNMKESQTKDSNLEFISLPGGEFSLTLLPSYKDFGYTEMSQSVNKGKDDVTVFTQKNDNLRNFKSTNKLSSSEHLNSSPEKTHEKEIHMKETAKMKKSSSELNKKQSFGNKSTVTEISSNILKDNSPHNLIGPTITEQFQNIFHDTRIQSRMPVNVPSPPRSYPHPDWSDSTLPSISTASGVNVIQSNDT</sequence>
<evidence type="ECO:0000256" key="7">
    <source>
        <dbReference type="ARBA" id="ARBA00022838"/>
    </source>
</evidence>
<feature type="compositionally biased region" description="Polar residues" evidence="13">
    <location>
        <begin position="1200"/>
        <end position="1216"/>
    </location>
</feature>
<dbReference type="InterPro" id="IPR005550">
    <property type="entry name" value="Kinetochore_Ndc80"/>
</dbReference>
<evidence type="ECO:0000256" key="3">
    <source>
        <dbReference type="ARBA" id="ARBA00007050"/>
    </source>
</evidence>
<feature type="region of interest" description="Disordered" evidence="13">
    <location>
        <begin position="1200"/>
        <end position="1224"/>
    </location>
</feature>
<feature type="coiled-coil region" evidence="12">
    <location>
        <begin position="512"/>
        <end position="612"/>
    </location>
</feature>
<dbReference type="EMBL" id="KQ414657">
    <property type="protein sequence ID" value="KOC65682.1"/>
    <property type="molecule type" value="Genomic_DNA"/>
</dbReference>
<keyword evidence="16" id="KW-1185">Reference proteome</keyword>
<feature type="compositionally biased region" description="Low complexity" evidence="13">
    <location>
        <begin position="110"/>
        <end position="124"/>
    </location>
</feature>
<feature type="compositionally biased region" description="Basic and acidic residues" evidence="13">
    <location>
        <begin position="1229"/>
        <end position="1241"/>
    </location>
</feature>
<proteinExistence type="inferred from homology"/>
<feature type="coiled-coil region" evidence="12">
    <location>
        <begin position="906"/>
        <end position="975"/>
    </location>
</feature>
<name>A0A0L7R479_9HYME</name>
<evidence type="ECO:0000256" key="10">
    <source>
        <dbReference type="ARBA" id="ARBA00023306"/>
    </source>
</evidence>
<evidence type="ECO:0000256" key="4">
    <source>
        <dbReference type="ARBA" id="ARBA00022454"/>
    </source>
</evidence>
<feature type="region of interest" description="Disordered" evidence="13">
    <location>
        <begin position="686"/>
        <end position="723"/>
    </location>
</feature>
<reference evidence="15 16" key="1">
    <citation type="submission" date="2015-07" db="EMBL/GenBank/DDBJ databases">
        <title>The genome of Habropoda laboriosa.</title>
        <authorList>
            <person name="Pan H."/>
            <person name="Kapheim K."/>
        </authorList>
    </citation>
    <scope>NUCLEOTIDE SEQUENCE [LARGE SCALE GENOMIC DNA]</scope>
    <source>
        <strain evidence="15">0110345459</strain>
    </source>
</reference>
<feature type="region of interest" description="Disordered" evidence="13">
    <location>
        <begin position="1288"/>
        <end position="1327"/>
    </location>
</feature>
<keyword evidence="11" id="KW-0137">Centromere</keyword>
<evidence type="ECO:0000313" key="15">
    <source>
        <dbReference type="EMBL" id="KOC65682.1"/>
    </source>
</evidence>
<evidence type="ECO:0000259" key="14">
    <source>
        <dbReference type="Pfam" id="PF03801"/>
    </source>
</evidence>
<feature type="compositionally biased region" description="Polar residues" evidence="13">
    <location>
        <begin position="1"/>
        <end position="16"/>
    </location>
</feature>
<feature type="region of interest" description="Disordered" evidence="13">
    <location>
        <begin position="740"/>
        <end position="811"/>
    </location>
</feature>
<dbReference type="PANTHER" id="PTHR10643">
    <property type="entry name" value="KINETOCHORE PROTEIN NDC80"/>
    <property type="match status" value="1"/>
</dbReference>
<keyword evidence="10" id="KW-0131">Cell cycle</keyword>
<dbReference type="Pfam" id="PF03801">
    <property type="entry name" value="Ndc80_HEC"/>
    <property type="match status" value="1"/>
</dbReference>
<evidence type="ECO:0000256" key="8">
    <source>
        <dbReference type="ARBA" id="ARBA00023054"/>
    </source>
</evidence>
<keyword evidence="7" id="KW-0995">Kinetochore</keyword>
<feature type="region of interest" description="Disordered" evidence="13">
    <location>
        <begin position="1229"/>
        <end position="1248"/>
    </location>
</feature>
<organism evidence="15 16">
    <name type="scientific">Habropoda laboriosa</name>
    <dbReference type="NCBI Taxonomy" id="597456"/>
    <lineage>
        <taxon>Eukaryota</taxon>
        <taxon>Metazoa</taxon>
        <taxon>Ecdysozoa</taxon>
        <taxon>Arthropoda</taxon>
        <taxon>Hexapoda</taxon>
        <taxon>Insecta</taxon>
        <taxon>Pterygota</taxon>
        <taxon>Neoptera</taxon>
        <taxon>Endopterygota</taxon>
        <taxon>Hymenoptera</taxon>
        <taxon>Apocrita</taxon>
        <taxon>Aculeata</taxon>
        <taxon>Apoidea</taxon>
        <taxon>Anthophila</taxon>
        <taxon>Apidae</taxon>
        <taxon>Habropoda</taxon>
    </lineage>
</organism>
<dbReference type="GO" id="GO:0051301">
    <property type="term" value="P:cell division"/>
    <property type="evidence" value="ECO:0007669"/>
    <property type="project" value="UniProtKB-KW"/>
</dbReference>
<evidence type="ECO:0000256" key="13">
    <source>
        <dbReference type="SAM" id="MobiDB-lite"/>
    </source>
</evidence>
<feature type="compositionally biased region" description="Polar residues" evidence="13">
    <location>
        <begin position="1306"/>
        <end position="1327"/>
    </location>
</feature>
<comment type="similarity">
    <text evidence="3">Belongs to the NDC80/HEC1 family.</text>
</comment>
<comment type="subcellular location">
    <subcellularLocation>
        <location evidence="2">Chromosome</location>
        <location evidence="2">Centromere</location>
        <location evidence="2">Kinetochore</location>
    </subcellularLocation>
    <subcellularLocation>
        <location evidence="1">Nucleus</location>
    </subcellularLocation>
</comment>
<evidence type="ECO:0000256" key="2">
    <source>
        <dbReference type="ARBA" id="ARBA00004629"/>
    </source>
</evidence>
<feature type="compositionally biased region" description="Polar residues" evidence="13">
    <location>
        <begin position="694"/>
        <end position="703"/>
    </location>
</feature>
<dbReference type="STRING" id="597456.A0A0L7R479"/>
<keyword evidence="5" id="KW-0132">Cell division</keyword>
<feature type="compositionally biased region" description="Basic residues" evidence="13">
    <location>
        <begin position="761"/>
        <end position="773"/>
    </location>
</feature>
<feature type="region of interest" description="Disordered" evidence="13">
    <location>
        <begin position="1"/>
        <end position="135"/>
    </location>
</feature>
<feature type="coiled-coil region" evidence="12">
    <location>
        <begin position="284"/>
        <end position="353"/>
    </location>
</feature>
<protein>
    <submittedName>
        <fullName evidence="15">Kinetochore protein NDC80 like protein</fullName>
    </submittedName>
</protein>
<dbReference type="Proteomes" id="UP000053825">
    <property type="component" value="Unassembled WGS sequence"/>
</dbReference>
<dbReference type="InterPro" id="IPR038273">
    <property type="entry name" value="Ndc80_sf"/>
</dbReference>
<keyword evidence="9" id="KW-0539">Nucleus</keyword>
<dbReference type="PANTHER" id="PTHR10643:SF2">
    <property type="entry name" value="KINETOCHORE PROTEIN NDC80 HOMOLOG"/>
    <property type="match status" value="1"/>
</dbReference>
<dbReference type="GO" id="GO:0031262">
    <property type="term" value="C:Ndc80 complex"/>
    <property type="evidence" value="ECO:0007669"/>
    <property type="project" value="InterPro"/>
</dbReference>
<accession>A0A0L7R479</accession>
<feature type="compositionally biased region" description="Low complexity" evidence="13">
    <location>
        <begin position="78"/>
        <end position="89"/>
    </location>
</feature>
<evidence type="ECO:0000256" key="12">
    <source>
        <dbReference type="SAM" id="Coils"/>
    </source>
</evidence>
<gene>
    <name evidence="15" type="ORF">WH47_10144</name>
</gene>
<evidence type="ECO:0000256" key="5">
    <source>
        <dbReference type="ARBA" id="ARBA00022618"/>
    </source>
</evidence>
<feature type="domain" description="Kinetochore protein Ndc80 CH" evidence="14">
    <location>
        <begin position="125"/>
        <end position="244"/>
    </location>
</feature>
<evidence type="ECO:0000256" key="6">
    <source>
        <dbReference type="ARBA" id="ARBA00022776"/>
    </source>
</evidence>
<evidence type="ECO:0000256" key="9">
    <source>
        <dbReference type="ARBA" id="ARBA00023242"/>
    </source>
</evidence>
<evidence type="ECO:0000313" key="16">
    <source>
        <dbReference type="Proteomes" id="UP000053825"/>
    </source>
</evidence>
<dbReference type="Gene3D" id="1.10.418.30">
    <property type="entry name" value="Ncd80 complex, Ncd80 subunit"/>
    <property type="match status" value="1"/>
</dbReference>
<evidence type="ECO:0000256" key="1">
    <source>
        <dbReference type="ARBA" id="ARBA00004123"/>
    </source>
</evidence>
<dbReference type="InterPro" id="IPR055260">
    <property type="entry name" value="Ndc80_CH"/>
</dbReference>
<keyword evidence="4" id="KW-0158">Chromosome</keyword>
<feature type="compositionally biased region" description="Polar residues" evidence="13">
    <location>
        <begin position="740"/>
        <end position="755"/>
    </location>
</feature>
<evidence type="ECO:0000256" key="11">
    <source>
        <dbReference type="ARBA" id="ARBA00023328"/>
    </source>
</evidence>